<reference evidence="2 3" key="1">
    <citation type="journal article" date="2018" name="Front. Microbiol.">
        <title>Genome-Wide Analysis of Corynespora cassiicola Leaf Fall Disease Putative Effectors.</title>
        <authorList>
            <person name="Lopez D."/>
            <person name="Ribeiro S."/>
            <person name="Label P."/>
            <person name="Fumanal B."/>
            <person name="Venisse J.S."/>
            <person name="Kohler A."/>
            <person name="de Oliveira R.R."/>
            <person name="Labutti K."/>
            <person name="Lipzen A."/>
            <person name="Lail K."/>
            <person name="Bauer D."/>
            <person name="Ohm R.A."/>
            <person name="Barry K.W."/>
            <person name="Spatafora J."/>
            <person name="Grigoriev I.V."/>
            <person name="Martin F.M."/>
            <person name="Pujade-Renaud V."/>
        </authorList>
    </citation>
    <scope>NUCLEOTIDE SEQUENCE [LARGE SCALE GENOMIC DNA]</scope>
    <source>
        <strain evidence="2 3">Philippines</strain>
    </source>
</reference>
<evidence type="ECO:0000259" key="1">
    <source>
        <dbReference type="PROSITE" id="PS51186"/>
    </source>
</evidence>
<keyword evidence="3" id="KW-1185">Reference proteome</keyword>
<dbReference type="PANTHER" id="PTHR42791:SF1">
    <property type="entry name" value="N-ACETYLTRANSFERASE DOMAIN-CONTAINING PROTEIN"/>
    <property type="match status" value="1"/>
</dbReference>
<accession>A0A2T2NIV8</accession>
<dbReference type="SUPFAM" id="SSF55729">
    <property type="entry name" value="Acyl-CoA N-acyltransferases (Nat)"/>
    <property type="match status" value="1"/>
</dbReference>
<gene>
    <name evidence="2" type="ORF">BS50DRAFT_636147</name>
</gene>
<dbReference type="InterPro" id="IPR052523">
    <property type="entry name" value="Trichothecene_AcTrans"/>
</dbReference>
<dbReference type="PANTHER" id="PTHR42791">
    <property type="entry name" value="GNAT FAMILY ACETYLTRANSFERASE"/>
    <property type="match status" value="1"/>
</dbReference>
<dbReference type="Proteomes" id="UP000240883">
    <property type="component" value="Unassembled WGS sequence"/>
</dbReference>
<proteinExistence type="predicted"/>
<name>A0A2T2NIV8_CORCC</name>
<dbReference type="Pfam" id="PF13508">
    <property type="entry name" value="Acetyltransf_7"/>
    <property type="match status" value="1"/>
</dbReference>
<dbReference type="Gene3D" id="3.40.630.30">
    <property type="match status" value="1"/>
</dbReference>
<dbReference type="STRING" id="1448308.A0A2T2NIV8"/>
<dbReference type="CDD" id="cd04301">
    <property type="entry name" value="NAT_SF"/>
    <property type="match status" value="1"/>
</dbReference>
<feature type="domain" description="N-acetyltransferase" evidence="1">
    <location>
        <begin position="115"/>
        <end position="247"/>
    </location>
</feature>
<dbReference type="GO" id="GO:0016747">
    <property type="term" value="F:acyltransferase activity, transferring groups other than amino-acyl groups"/>
    <property type="evidence" value="ECO:0007669"/>
    <property type="project" value="InterPro"/>
</dbReference>
<protein>
    <recommendedName>
        <fullName evidence="1">N-acetyltransferase domain-containing protein</fullName>
    </recommendedName>
</protein>
<dbReference type="OrthoDB" id="2832510at2759"/>
<evidence type="ECO:0000313" key="2">
    <source>
        <dbReference type="EMBL" id="PSN65372.1"/>
    </source>
</evidence>
<organism evidence="2 3">
    <name type="scientific">Corynespora cassiicola Philippines</name>
    <dbReference type="NCBI Taxonomy" id="1448308"/>
    <lineage>
        <taxon>Eukaryota</taxon>
        <taxon>Fungi</taxon>
        <taxon>Dikarya</taxon>
        <taxon>Ascomycota</taxon>
        <taxon>Pezizomycotina</taxon>
        <taxon>Dothideomycetes</taxon>
        <taxon>Pleosporomycetidae</taxon>
        <taxon>Pleosporales</taxon>
        <taxon>Corynesporascaceae</taxon>
        <taxon>Corynespora</taxon>
    </lineage>
</organism>
<dbReference type="InterPro" id="IPR016181">
    <property type="entry name" value="Acyl_CoA_acyltransferase"/>
</dbReference>
<dbReference type="AlphaFoldDB" id="A0A2T2NIV8"/>
<evidence type="ECO:0000313" key="3">
    <source>
        <dbReference type="Proteomes" id="UP000240883"/>
    </source>
</evidence>
<sequence length="263" mass="30856">MQLRYALPCEAGKLASIAASAFLNDPFDEFVYPSRKTNMDAYRRMYQWDIESNMYHPFCRVIVAEIPIPEACRKEHFETEPKKSIAGYAVWSRETAMKKRKAMRHMKSMGLCDSLPTRPLGERLKQHILNMDIVEKIRSRTNPINDRKRWEEFYSACESQDGMENSEEPDEHWFLCELAVSPEHQRQGVGTALVNWGLNLARREQLPVLLHSTQAGEKVYQKSGFVKYGEWKWGKESCMIWHEMKWEPMNKEVPLQAGMYQQE</sequence>
<dbReference type="EMBL" id="KZ678137">
    <property type="protein sequence ID" value="PSN65372.1"/>
    <property type="molecule type" value="Genomic_DNA"/>
</dbReference>
<dbReference type="InterPro" id="IPR000182">
    <property type="entry name" value="GNAT_dom"/>
</dbReference>
<dbReference type="PROSITE" id="PS51186">
    <property type="entry name" value="GNAT"/>
    <property type="match status" value="1"/>
</dbReference>